<keyword evidence="2" id="KW-1185">Reference proteome</keyword>
<name>A0ABS3A884_9VIBR</name>
<reference evidence="1 2" key="1">
    <citation type="submission" date="2021-02" db="EMBL/GenBank/DDBJ databases">
        <title>Draft Genome Sequences of 5 Vibrio neptunius Strains Isolated From of Bivalve Hatcheries.</title>
        <authorList>
            <person name="Galvis F."/>
            <person name="Barja J.L."/>
            <person name="Lemos M.L."/>
            <person name="Balado M."/>
        </authorList>
    </citation>
    <scope>NUCLEOTIDE SEQUENCE [LARGE SCALE GENOMIC DNA]</scope>
    <source>
        <strain evidence="1 2">PP-145.98</strain>
    </source>
</reference>
<accession>A0ABS3A884</accession>
<dbReference type="Proteomes" id="UP000779070">
    <property type="component" value="Unassembled WGS sequence"/>
</dbReference>
<protein>
    <recommendedName>
        <fullName evidence="3">RiboL-PSP-HEPN domain-containing protein</fullName>
    </recommendedName>
</protein>
<evidence type="ECO:0008006" key="3">
    <source>
        <dbReference type="Google" id="ProtNLM"/>
    </source>
</evidence>
<sequence length="227" mass="26338">MEKLKGEVIRGRKVHFAHRRFYSIAKYAKDNVRNNPELAAVCLTYSFSTIESFINESLCSRELFCGGRLSARERRMYDDLKRLVTGRNAHKVPISQKYKKAKVIFSRQRFRPNSHPDRDFEILRKLRNAVIHRAPEVILSERVIGENGVTISVEYPRPEAQLNYLVSIGVLETFDEADSWLYSIETTEFCEWCCSVALDVTNFFLNSLENGVYKDKIIEQMSLEVEG</sequence>
<evidence type="ECO:0000313" key="1">
    <source>
        <dbReference type="EMBL" id="MBN3580686.1"/>
    </source>
</evidence>
<dbReference type="RefSeq" id="WP_206372323.1">
    <property type="nucleotide sequence ID" value="NZ_CAWPTM010000153.1"/>
</dbReference>
<evidence type="ECO:0000313" key="2">
    <source>
        <dbReference type="Proteomes" id="UP000779070"/>
    </source>
</evidence>
<organism evidence="1 2">
    <name type="scientific">Vibrio neptunius</name>
    <dbReference type="NCBI Taxonomy" id="170651"/>
    <lineage>
        <taxon>Bacteria</taxon>
        <taxon>Pseudomonadati</taxon>
        <taxon>Pseudomonadota</taxon>
        <taxon>Gammaproteobacteria</taxon>
        <taxon>Vibrionales</taxon>
        <taxon>Vibrionaceae</taxon>
        <taxon>Vibrio</taxon>
    </lineage>
</organism>
<proteinExistence type="predicted"/>
<comment type="caution">
    <text evidence="1">The sequence shown here is derived from an EMBL/GenBank/DDBJ whole genome shotgun (WGS) entry which is preliminary data.</text>
</comment>
<dbReference type="EMBL" id="JAFHLB010000075">
    <property type="protein sequence ID" value="MBN3580686.1"/>
    <property type="molecule type" value="Genomic_DNA"/>
</dbReference>
<gene>
    <name evidence="1" type="ORF">JYA62_24065</name>
</gene>